<dbReference type="InterPro" id="IPR027417">
    <property type="entry name" value="P-loop_NTPase"/>
</dbReference>
<dbReference type="Gene3D" id="3.40.50.300">
    <property type="entry name" value="P-loop containing nucleotide triphosphate hydrolases"/>
    <property type="match status" value="1"/>
</dbReference>
<dbReference type="Pfam" id="PF13177">
    <property type="entry name" value="DNA_pol3_delta2"/>
    <property type="match status" value="1"/>
</dbReference>
<dbReference type="EMBL" id="CP020472">
    <property type="protein sequence ID" value="ARD22097.1"/>
    <property type="molecule type" value="Genomic_DNA"/>
</dbReference>
<keyword evidence="5" id="KW-1185">Reference proteome</keyword>
<dbReference type="EC" id="2.7.7.7" evidence="1"/>
<evidence type="ECO:0000313" key="4">
    <source>
        <dbReference type="EMBL" id="ARD22097.1"/>
    </source>
</evidence>
<organism evidence="4 5">
    <name type="scientific">Shewanella japonica</name>
    <dbReference type="NCBI Taxonomy" id="93973"/>
    <lineage>
        <taxon>Bacteria</taxon>
        <taxon>Pseudomonadati</taxon>
        <taxon>Pseudomonadota</taxon>
        <taxon>Gammaproteobacteria</taxon>
        <taxon>Alteromonadales</taxon>
        <taxon>Shewanellaceae</taxon>
        <taxon>Shewanella</taxon>
    </lineage>
</organism>
<name>A0ABN4YCK6_9GAMM</name>
<comment type="catalytic activity">
    <reaction evidence="3">
        <text>DNA(n) + a 2'-deoxyribonucleoside 5'-triphosphate = DNA(n+1) + diphosphate</text>
        <dbReference type="Rhea" id="RHEA:22508"/>
        <dbReference type="Rhea" id="RHEA-COMP:17339"/>
        <dbReference type="Rhea" id="RHEA-COMP:17340"/>
        <dbReference type="ChEBI" id="CHEBI:33019"/>
        <dbReference type="ChEBI" id="CHEBI:61560"/>
        <dbReference type="ChEBI" id="CHEBI:173112"/>
        <dbReference type="EC" id="2.7.7.7"/>
    </reaction>
</comment>
<dbReference type="PANTHER" id="PTHR11669">
    <property type="entry name" value="REPLICATION FACTOR C / DNA POLYMERASE III GAMMA-TAU SUBUNIT"/>
    <property type="match status" value="1"/>
</dbReference>
<reference evidence="4 5" key="1">
    <citation type="submission" date="2017-03" db="EMBL/GenBank/DDBJ databases">
        <title>Genome sequencing of Shewanella japonica KCTC 22435.</title>
        <authorList>
            <person name="Kim K.M."/>
        </authorList>
    </citation>
    <scope>NUCLEOTIDE SEQUENCE [LARGE SCALE GENOMIC DNA]</scope>
    <source>
        <strain evidence="4 5">KCTC 22435</strain>
    </source>
</reference>
<evidence type="ECO:0000256" key="1">
    <source>
        <dbReference type="ARBA" id="ARBA00012417"/>
    </source>
</evidence>
<dbReference type="RefSeq" id="WP_080915551.1">
    <property type="nucleotide sequence ID" value="NZ_CP020472.1"/>
</dbReference>
<keyword evidence="2" id="KW-0808">Transferase</keyword>
<evidence type="ECO:0000256" key="3">
    <source>
        <dbReference type="ARBA" id="ARBA00049244"/>
    </source>
</evidence>
<dbReference type="PANTHER" id="PTHR11669:SF8">
    <property type="entry name" value="DNA POLYMERASE III SUBUNIT DELTA"/>
    <property type="match status" value="1"/>
</dbReference>
<keyword evidence="2" id="KW-0239">DNA-directed DNA polymerase</keyword>
<protein>
    <recommendedName>
        <fullName evidence="1">DNA-directed DNA polymerase</fullName>
        <ecNumber evidence="1">2.7.7.7</ecNumber>
    </recommendedName>
</protein>
<dbReference type="InterPro" id="IPR050238">
    <property type="entry name" value="DNA_Rep/Repair_Clamp_Loader"/>
</dbReference>
<sequence length="319" mass="35514">MQAFYLNQLPWLDAPFTRFVNERLSGHSAHAQLVSIEQGYGGHILAREMAEAAMCTQLTPVGACGQCKSCLLFKAGTHPDCHVIKADGAQIKVDQIRDLCQKLTVTAQQGGQRVAIIQNSEQFNLASANALLKTLEEPGNNILIILQTDVPSRLLATIKSRCQQVAYLKPNKQQVLDWLNQFQLLPPAPEGQKTHDVTWCLGMMGGPLKLAESLENEHYHKLLTFRQDWAKSIQSGHLSGSLIKVSEQQIVDALNVLYLYLRQYVLKSKKIDPLATSNIIGLSSKVAQMCQRLTTMASINAPALCQDYILEFRQLIHLK</sequence>
<gene>
    <name evidence="4" type="ORF">SJ2017_1786</name>
</gene>
<evidence type="ECO:0000313" key="5">
    <source>
        <dbReference type="Proteomes" id="UP000191820"/>
    </source>
</evidence>
<dbReference type="Proteomes" id="UP000191820">
    <property type="component" value="Chromosome"/>
</dbReference>
<accession>A0ABN4YCK6</accession>
<dbReference type="SUPFAM" id="SSF52540">
    <property type="entry name" value="P-loop containing nucleoside triphosphate hydrolases"/>
    <property type="match status" value="1"/>
</dbReference>
<keyword evidence="2" id="KW-0548">Nucleotidyltransferase</keyword>
<evidence type="ECO:0000256" key="2">
    <source>
        <dbReference type="ARBA" id="ARBA00022932"/>
    </source>
</evidence>
<proteinExistence type="predicted"/>